<dbReference type="SMART" id="SM00365">
    <property type="entry name" value="LRR_SD22"/>
    <property type="match status" value="4"/>
</dbReference>
<evidence type="ECO:0000259" key="12">
    <source>
        <dbReference type="PROSITE" id="PS50104"/>
    </source>
</evidence>
<dbReference type="SMART" id="SM00369">
    <property type="entry name" value="LRR_TYP"/>
    <property type="match status" value="5"/>
</dbReference>
<evidence type="ECO:0000256" key="1">
    <source>
        <dbReference type="ARBA" id="ARBA00004167"/>
    </source>
</evidence>
<evidence type="ECO:0000256" key="7">
    <source>
        <dbReference type="ARBA" id="ARBA00022989"/>
    </source>
</evidence>
<keyword evidence="4 11" id="KW-0812">Transmembrane</keyword>
<keyword evidence="10" id="KW-0325">Glycoprotein</keyword>
<name>A0A9W2YWM5_BIOGL</name>
<dbReference type="PANTHER" id="PTHR24365:SF541">
    <property type="entry name" value="PROTEIN TOLL-RELATED"/>
    <property type="match status" value="1"/>
</dbReference>
<keyword evidence="7 11" id="KW-1133">Transmembrane helix</keyword>
<dbReference type="InterPro" id="IPR032675">
    <property type="entry name" value="LRR_dom_sf"/>
</dbReference>
<feature type="transmembrane region" description="Helical" evidence="11">
    <location>
        <begin position="728"/>
        <end position="751"/>
    </location>
</feature>
<sequence length="916" mass="104663">MRTAILLNFKMATFLIGKILVIIVCNILGHQCSFIASESKDEYLDAIQNVEALDSREFNRYRRKGTLEHNKQVYKDKSSKNTKNVILKDINISINVGSECHVYNLTVDCSKLHLKEINSSWFTNNTEMILLNDNLLTRLVNSTFVHLSHLTHLDLSNNEISLIDLLAFDGLTSLKYLSLRHNSISFNEVSTNILKPLNNLQLLNLIQQPSAGITDVPVSLLQSLTKLRTLAINTFNSTLYFGPEFLNLTHLEVLEITGSTRNVTESSFKNVNGLKELIVRDMPLLKRMDDKVFVHLDKLTSLTLAYVSIDLQRVLALLWPFKGRSMSEIYLQGVTTTLYLPNLMKNGYITKKDLMYVTDICLDTFTVIDCNIYYITADAFSNRTTWDRCLRNMYISRNPFIGSSFVFFPLVLLQNLTKLTVSEGIRTCQTFSPFPRLSFMEYFFQDISIHNLSFDGQTKFKNNLANQELSILNGTFYLYVSKSLIIWNLKRLVPGLSLQLDVTFCGADNLQYIDISDSGFHTFTGHIRGLSSVKTAIISGNDISILSEYFLDEIYGLENLAVSKCQLDRNFIALKSARILQNITKLKVLDISNNSLNGLSKGTFSRNSELTYLSLSGNQFKDIPFDLKFTPNLKILDLSSNIITTLTTDTTEALDLLNSRNGGFQLMLNGNILSCGCHDLSFLQWLNSTLVSLDNNRNYTCMNKDGERTNTLTFSDLESLWRQCWGEFFFYIALITLCLYVIGAVLIFLILRNKNFFVSYFLQIFGNSKLHTRFDYKTDVYIGYSEEDYRFPCIELREHLERNLKLSTFLIDRDLLASLDKASGIMDAINSCWRVLLVCSKSFLTDEDWSMFTLRSAMYAQNPSNPARIVLMVHTSCLFLLPTELLSVVNDENILVVSEWKINYILSEMLRTRLMA</sequence>
<gene>
    <name evidence="14" type="primary">LOC106051325</name>
</gene>
<dbReference type="AlphaFoldDB" id="A0A9W2YWM5"/>
<dbReference type="GO" id="GO:0005886">
    <property type="term" value="C:plasma membrane"/>
    <property type="evidence" value="ECO:0007669"/>
    <property type="project" value="TreeGrafter"/>
</dbReference>
<evidence type="ECO:0000313" key="14">
    <source>
        <dbReference type="RefSeq" id="XP_055867123.1"/>
    </source>
</evidence>
<evidence type="ECO:0000256" key="5">
    <source>
        <dbReference type="ARBA" id="ARBA00022729"/>
    </source>
</evidence>
<evidence type="ECO:0000313" key="13">
    <source>
        <dbReference type="Proteomes" id="UP001165740"/>
    </source>
</evidence>
<dbReference type="GO" id="GO:0038023">
    <property type="term" value="F:signaling receptor activity"/>
    <property type="evidence" value="ECO:0007669"/>
    <property type="project" value="TreeGrafter"/>
</dbReference>
<dbReference type="Gene3D" id="3.40.50.10140">
    <property type="entry name" value="Toll/interleukin-1 receptor homology (TIR) domain"/>
    <property type="match status" value="1"/>
</dbReference>
<dbReference type="InterPro" id="IPR000157">
    <property type="entry name" value="TIR_dom"/>
</dbReference>
<dbReference type="PROSITE" id="PS51450">
    <property type="entry name" value="LRR"/>
    <property type="match status" value="3"/>
</dbReference>
<keyword evidence="8 11" id="KW-0472">Membrane</keyword>
<dbReference type="SUPFAM" id="SSF52058">
    <property type="entry name" value="L domain-like"/>
    <property type="match status" value="2"/>
</dbReference>
<evidence type="ECO:0000256" key="10">
    <source>
        <dbReference type="ARBA" id="ARBA00023180"/>
    </source>
</evidence>
<feature type="transmembrane region" description="Helical" evidence="11">
    <location>
        <begin position="12"/>
        <end position="29"/>
    </location>
</feature>
<dbReference type="PRINTS" id="PR00019">
    <property type="entry name" value="LEURICHRPT"/>
</dbReference>
<dbReference type="Pfam" id="PF13855">
    <property type="entry name" value="LRR_8"/>
    <property type="match status" value="2"/>
</dbReference>
<dbReference type="RefSeq" id="XP_055867123.1">
    <property type="nucleotide sequence ID" value="XM_056011148.1"/>
</dbReference>
<keyword evidence="9" id="KW-0675">Receptor</keyword>
<dbReference type="OrthoDB" id="6162445at2759"/>
<dbReference type="SUPFAM" id="SSF52200">
    <property type="entry name" value="Toll/Interleukin receptor TIR domain"/>
    <property type="match status" value="1"/>
</dbReference>
<protein>
    <submittedName>
        <fullName evidence="14">Toll-like receptor 4</fullName>
    </submittedName>
</protein>
<evidence type="ECO:0000256" key="8">
    <source>
        <dbReference type="ARBA" id="ARBA00023136"/>
    </source>
</evidence>
<dbReference type="GeneID" id="106051325"/>
<keyword evidence="5" id="KW-0732">Signal</keyword>
<dbReference type="GO" id="GO:0007165">
    <property type="term" value="P:signal transduction"/>
    <property type="evidence" value="ECO:0007669"/>
    <property type="project" value="InterPro"/>
</dbReference>
<evidence type="ECO:0000256" key="11">
    <source>
        <dbReference type="SAM" id="Phobius"/>
    </source>
</evidence>
<evidence type="ECO:0000256" key="4">
    <source>
        <dbReference type="ARBA" id="ARBA00022692"/>
    </source>
</evidence>
<evidence type="ECO:0000256" key="3">
    <source>
        <dbReference type="ARBA" id="ARBA00022614"/>
    </source>
</evidence>
<organism evidence="13 14">
    <name type="scientific">Biomphalaria glabrata</name>
    <name type="common">Bloodfluke planorb</name>
    <name type="synonym">Freshwater snail</name>
    <dbReference type="NCBI Taxonomy" id="6526"/>
    <lineage>
        <taxon>Eukaryota</taxon>
        <taxon>Metazoa</taxon>
        <taxon>Spiralia</taxon>
        <taxon>Lophotrochozoa</taxon>
        <taxon>Mollusca</taxon>
        <taxon>Gastropoda</taxon>
        <taxon>Heterobranchia</taxon>
        <taxon>Euthyneura</taxon>
        <taxon>Panpulmonata</taxon>
        <taxon>Hygrophila</taxon>
        <taxon>Lymnaeoidea</taxon>
        <taxon>Planorbidae</taxon>
        <taxon>Biomphalaria</taxon>
    </lineage>
</organism>
<evidence type="ECO:0000256" key="2">
    <source>
        <dbReference type="ARBA" id="ARBA00009634"/>
    </source>
</evidence>
<keyword evidence="13" id="KW-1185">Reference proteome</keyword>
<reference evidence="14" key="1">
    <citation type="submission" date="2025-08" db="UniProtKB">
        <authorList>
            <consortium name="RefSeq"/>
        </authorList>
    </citation>
    <scope>IDENTIFICATION</scope>
</reference>
<dbReference type="PANTHER" id="PTHR24365">
    <property type="entry name" value="TOLL-LIKE RECEPTOR"/>
    <property type="match status" value="1"/>
</dbReference>
<dbReference type="InterPro" id="IPR035897">
    <property type="entry name" value="Toll_tir_struct_dom_sf"/>
</dbReference>
<accession>A0A9W2YWM5</accession>
<proteinExistence type="inferred from homology"/>
<feature type="domain" description="TIR" evidence="12">
    <location>
        <begin position="776"/>
        <end position="916"/>
    </location>
</feature>
<dbReference type="InterPro" id="IPR001611">
    <property type="entry name" value="Leu-rich_rpt"/>
</dbReference>
<comment type="similarity">
    <text evidence="2">Belongs to the Toll-like receptor family.</text>
</comment>
<dbReference type="PROSITE" id="PS50104">
    <property type="entry name" value="TIR"/>
    <property type="match status" value="1"/>
</dbReference>
<dbReference type="Proteomes" id="UP001165740">
    <property type="component" value="Chromosome 14"/>
</dbReference>
<dbReference type="InterPro" id="IPR003591">
    <property type="entry name" value="Leu-rich_rpt_typical-subtyp"/>
</dbReference>
<dbReference type="OMA" id="ENSSCAK"/>
<keyword evidence="3" id="KW-0433">Leucine-rich repeat</keyword>
<evidence type="ECO:0000256" key="9">
    <source>
        <dbReference type="ARBA" id="ARBA00023170"/>
    </source>
</evidence>
<dbReference type="Gene3D" id="3.80.10.10">
    <property type="entry name" value="Ribonuclease Inhibitor"/>
    <property type="match status" value="1"/>
</dbReference>
<keyword evidence="6" id="KW-0677">Repeat</keyword>
<evidence type="ECO:0000256" key="6">
    <source>
        <dbReference type="ARBA" id="ARBA00022737"/>
    </source>
</evidence>
<comment type="subcellular location">
    <subcellularLocation>
        <location evidence="1">Membrane</location>
        <topology evidence="1">Single-pass membrane protein</topology>
    </subcellularLocation>
</comment>